<keyword evidence="6" id="KW-0408">Iron</keyword>
<dbReference type="InterPro" id="IPR037207">
    <property type="entry name" value="Nuop51_4Fe4S-bd_sf"/>
</dbReference>
<dbReference type="Pfam" id="PF01512">
    <property type="entry name" value="Complex1_51K"/>
    <property type="match status" value="1"/>
</dbReference>
<dbReference type="GO" id="GO:0051539">
    <property type="term" value="F:4 iron, 4 sulfur cluster binding"/>
    <property type="evidence" value="ECO:0007669"/>
    <property type="project" value="UniProtKB-KW"/>
</dbReference>
<evidence type="ECO:0000256" key="5">
    <source>
        <dbReference type="ARBA" id="ARBA00022723"/>
    </source>
</evidence>
<dbReference type="Gene3D" id="1.10.10.1590">
    <property type="entry name" value="NADH-quinone oxidoreductase subunit E"/>
    <property type="match status" value="1"/>
</dbReference>
<dbReference type="FunFam" id="3.40.50.11540:FF:000001">
    <property type="entry name" value="NADH dehydrogenase [ubiquinone] flavoprotein 1, mitochondrial"/>
    <property type="match status" value="1"/>
</dbReference>
<evidence type="ECO:0000313" key="9">
    <source>
        <dbReference type="EMBL" id="BAO80987.1"/>
    </source>
</evidence>
<dbReference type="AlphaFoldDB" id="A0A060NI80"/>
<feature type="domain" description="NADH-ubiquinone oxidoreductase 51kDa subunit iron-sulphur binding" evidence="8">
    <location>
        <begin position="484"/>
        <end position="529"/>
    </location>
</feature>
<name>A0A060NI80_9BURK</name>
<protein>
    <submittedName>
        <fullName evidence="9">NADH:ubiquinone oxidoreductase, NADH-binding 51 kD subunit</fullName>
    </submittedName>
</protein>
<evidence type="ECO:0000256" key="7">
    <source>
        <dbReference type="ARBA" id="ARBA00023014"/>
    </source>
</evidence>
<dbReference type="Proteomes" id="UP000067461">
    <property type="component" value="Chromosome"/>
</dbReference>
<evidence type="ECO:0000259" key="8">
    <source>
        <dbReference type="SMART" id="SM00928"/>
    </source>
</evidence>
<dbReference type="GO" id="GO:0008137">
    <property type="term" value="F:NADH dehydrogenase (ubiquinone) activity"/>
    <property type="evidence" value="ECO:0007669"/>
    <property type="project" value="InterPro"/>
</dbReference>
<keyword evidence="5" id="KW-0479">Metal-binding</keyword>
<evidence type="ECO:0000313" key="10">
    <source>
        <dbReference type="Proteomes" id="UP000067461"/>
    </source>
</evidence>
<comment type="similarity">
    <text evidence="3">Belongs to the complex I 51 kDa subunit family.</text>
</comment>
<evidence type="ECO:0000256" key="2">
    <source>
        <dbReference type="ARBA" id="ARBA00001966"/>
    </source>
</evidence>
<comment type="cofactor">
    <cofactor evidence="2">
        <name>[4Fe-4S] cluster</name>
        <dbReference type="ChEBI" id="CHEBI:49883"/>
    </cofactor>
</comment>
<dbReference type="InterPro" id="IPR037225">
    <property type="entry name" value="Nuo51_FMN-bd_sf"/>
</dbReference>
<evidence type="ECO:0000256" key="4">
    <source>
        <dbReference type="ARBA" id="ARBA00022485"/>
    </source>
</evidence>
<dbReference type="Gene3D" id="3.40.50.11540">
    <property type="entry name" value="NADH-ubiquinone oxidoreductase 51kDa subunit"/>
    <property type="match status" value="1"/>
</dbReference>
<gene>
    <name evidence="9" type="primary">hoxF</name>
    <name evidence="9" type="ORF">SRAA_1133</name>
</gene>
<dbReference type="PANTHER" id="PTHR43578">
    <property type="entry name" value="NADH-QUINONE OXIDOREDUCTASE SUBUNIT F"/>
    <property type="match status" value="1"/>
</dbReference>
<evidence type="ECO:0000256" key="3">
    <source>
        <dbReference type="ARBA" id="ARBA00007523"/>
    </source>
</evidence>
<keyword evidence="10" id="KW-1185">Reference proteome</keyword>
<dbReference type="Gene3D" id="3.40.30.10">
    <property type="entry name" value="Glutaredoxin"/>
    <property type="match status" value="1"/>
</dbReference>
<dbReference type="GO" id="GO:0010181">
    <property type="term" value="F:FMN binding"/>
    <property type="evidence" value="ECO:0007669"/>
    <property type="project" value="InterPro"/>
</dbReference>
<dbReference type="SUPFAM" id="SSF142019">
    <property type="entry name" value="Nqo1 FMN-binding domain-like"/>
    <property type="match status" value="1"/>
</dbReference>
<dbReference type="Pfam" id="PF01257">
    <property type="entry name" value="2Fe-2S_thioredx"/>
    <property type="match status" value="1"/>
</dbReference>
<comment type="cofactor">
    <cofactor evidence="1">
        <name>FMN</name>
        <dbReference type="ChEBI" id="CHEBI:58210"/>
    </cofactor>
</comment>
<keyword evidence="7" id="KW-0411">Iron-sulfur</keyword>
<proteinExistence type="inferred from homology"/>
<dbReference type="Gene3D" id="1.20.1440.230">
    <property type="entry name" value="NADH-ubiquinone oxidoreductase 51kDa subunit, iron-sulphur binding domain"/>
    <property type="match status" value="1"/>
</dbReference>
<evidence type="ECO:0000256" key="1">
    <source>
        <dbReference type="ARBA" id="ARBA00001917"/>
    </source>
</evidence>
<dbReference type="InterPro" id="IPR019575">
    <property type="entry name" value="Nuop51_4Fe4S-bd"/>
</dbReference>
<dbReference type="EMBL" id="AP014568">
    <property type="protein sequence ID" value="BAO80987.1"/>
    <property type="molecule type" value="Genomic_DNA"/>
</dbReference>
<dbReference type="HOGENOM" id="CLU_014881_3_1_4"/>
<dbReference type="STRING" id="1458425.SRAA_1133"/>
<dbReference type="SUPFAM" id="SSF142984">
    <property type="entry name" value="Nqo1 middle domain-like"/>
    <property type="match status" value="1"/>
</dbReference>
<dbReference type="Pfam" id="PF10589">
    <property type="entry name" value="NADH_4Fe-4S"/>
    <property type="match status" value="1"/>
</dbReference>
<keyword evidence="9" id="KW-0830">Ubiquinone</keyword>
<dbReference type="InterPro" id="IPR036249">
    <property type="entry name" value="Thioredoxin-like_sf"/>
</dbReference>
<dbReference type="SMART" id="SM00928">
    <property type="entry name" value="NADH_4Fe-4S"/>
    <property type="match status" value="1"/>
</dbReference>
<keyword evidence="4" id="KW-0004">4Fe-4S</keyword>
<dbReference type="RefSeq" id="WP_029461498.1">
    <property type="nucleotide sequence ID" value="NZ_AP014568.1"/>
</dbReference>
<dbReference type="PANTHER" id="PTHR43578:SF3">
    <property type="entry name" value="NADH-QUINONE OXIDOREDUCTASE SUBUNIT F"/>
    <property type="match status" value="1"/>
</dbReference>
<accession>A0A060NI80</accession>
<dbReference type="SUPFAM" id="SSF52833">
    <property type="entry name" value="Thioredoxin-like"/>
    <property type="match status" value="1"/>
</dbReference>
<evidence type="ECO:0000256" key="6">
    <source>
        <dbReference type="ARBA" id="ARBA00023004"/>
    </source>
</evidence>
<dbReference type="InterPro" id="IPR011538">
    <property type="entry name" value="Nuo51_FMN-bd"/>
</dbReference>
<dbReference type="Gene3D" id="3.10.20.600">
    <property type="match status" value="1"/>
</dbReference>
<reference evidence="9 10" key="1">
    <citation type="journal article" date="2014" name="Nat. Commun.">
        <title>Physiological and genomic features of highly alkaliphilic hydrogen-utilizing Betaproteobacteria from a continental serpentinizing site.</title>
        <authorList>
            <person name="Suzuki S."/>
            <person name="Kuenen J.G."/>
            <person name="Schipper K."/>
            <person name="van der Velde S."/>
            <person name="Ishii S."/>
            <person name="Wu A."/>
            <person name="Sorokin D.Y."/>
            <person name="Tenney A."/>
            <person name="Meng X.Y."/>
            <person name="Morrill P.L."/>
            <person name="Kamagata Y."/>
            <person name="Muyzer G."/>
            <person name="Nealson K.H."/>
        </authorList>
    </citation>
    <scope>NUCLEOTIDE SEQUENCE [LARGE SCALE GENOMIC DNA]</scope>
    <source>
        <strain evidence="9 10">A1</strain>
    </source>
</reference>
<dbReference type="InterPro" id="IPR001949">
    <property type="entry name" value="NADH-UbQ_OxRdtase_51kDa_CS"/>
</dbReference>
<dbReference type="KEGG" id="cbaa:SRAA_1133"/>
<dbReference type="InterPro" id="IPR041921">
    <property type="entry name" value="NuoE_N"/>
</dbReference>
<dbReference type="OrthoDB" id="9805533at2"/>
<dbReference type="GO" id="GO:0046872">
    <property type="term" value="F:metal ion binding"/>
    <property type="evidence" value="ECO:0007669"/>
    <property type="project" value="UniProtKB-KW"/>
</dbReference>
<sequence length="605" mass="66388">MEQAIQSMLERYRSDRTRLIDMLWELQWQHGHIPAQALPPLAAGLNLSVLDVRETASFYHFFRLEPSGKYVFYLCNSVLAKLNGFDAVREALERETGARFGQPNPDGLFGLFETPCIGLSDQEPAMMLDKVVFTRLTPSKIADIVEQLRQGKTPEEIANPAGLPTDQLAYVESMVESNVRTQRPIFFRGKLDLGTALEQMLADEPSQVIDSVTASKLRGRGGAGFSTGLKWRLCRDAWGESKTIICNADEAEPGTFKDRVLLTRSPKQVFFGMVAAAYGIGASTGILYLRAEYYYLKDYLEAQLQQMRDQGMLGCNIGGKAGFDFDIRIQMAAGAYICGEETALIESCEGKRGTPRLKPPYPIQKGYLGQPTSVNNVETFACVSHILAEGAAWFRSFGTAESSGTRLLSVAGDCSKPGIYEVEWGTSVNQVLRMAGAYGAMAVQISGPSGDCVSVEKDGERLLGYEDLSCNGAFTIFNKQRDLLWIVREHMQFFVDESCGICVPCRAGNVDLLHKMDRLIAGRGCQQDLDEAVQWGAVVRNTSRCGLGATSPKPILTTLSRFPEAYQVRLAKPSGPLLPSFDLDAALAGYAEASQALKVKLETST</sequence>
<dbReference type="PROSITE" id="PS00645">
    <property type="entry name" value="COMPLEX1_51K_2"/>
    <property type="match status" value="1"/>
</dbReference>
<dbReference type="SUPFAM" id="SSF140490">
    <property type="entry name" value="Nqo1C-terminal domain-like"/>
    <property type="match status" value="1"/>
</dbReference>
<organism evidence="9 10">
    <name type="scientific">Serpentinimonas raichei</name>
    <dbReference type="NCBI Taxonomy" id="1458425"/>
    <lineage>
        <taxon>Bacteria</taxon>
        <taxon>Pseudomonadati</taxon>
        <taxon>Pseudomonadota</taxon>
        <taxon>Betaproteobacteria</taxon>
        <taxon>Burkholderiales</taxon>
        <taxon>Comamonadaceae</taxon>
        <taxon>Serpentinimonas</taxon>
    </lineage>
</organism>